<dbReference type="OrthoDB" id="6761856at2759"/>
<protein>
    <recommendedName>
        <fullName evidence="1">Double jelly roll-like domain-containing protein</fullName>
    </recommendedName>
</protein>
<dbReference type="Pfam" id="PF21738">
    <property type="entry name" value="DJR-like_dom"/>
    <property type="match status" value="1"/>
</dbReference>
<gene>
    <name evidence="2" type="ORF">ILUMI_20124</name>
</gene>
<evidence type="ECO:0000313" key="3">
    <source>
        <dbReference type="Proteomes" id="UP000801492"/>
    </source>
</evidence>
<organism evidence="2 3">
    <name type="scientific">Ignelater luminosus</name>
    <name type="common">Cucubano</name>
    <name type="synonym">Pyrophorus luminosus</name>
    <dbReference type="NCBI Taxonomy" id="2038154"/>
    <lineage>
        <taxon>Eukaryota</taxon>
        <taxon>Metazoa</taxon>
        <taxon>Ecdysozoa</taxon>
        <taxon>Arthropoda</taxon>
        <taxon>Hexapoda</taxon>
        <taxon>Insecta</taxon>
        <taxon>Pterygota</taxon>
        <taxon>Neoptera</taxon>
        <taxon>Endopterygota</taxon>
        <taxon>Coleoptera</taxon>
        <taxon>Polyphaga</taxon>
        <taxon>Elateriformia</taxon>
        <taxon>Elateroidea</taxon>
        <taxon>Elateridae</taxon>
        <taxon>Agrypninae</taxon>
        <taxon>Pyrophorini</taxon>
        <taxon>Ignelater</taxon>
    </lineage>
</organism>
<reference evidence="2" key="1">
    <citation type="submission" date="2019-08" db="EMBL/GenBank/DDBJ databases">
        <title>The genome of the North American firefly Photinus pyralis.</title>
        <authorList>
            <consortium name="Photinus pyralis genome working group"/>
            <person name="Fallon T.R."/>
            <person name="Sander Lower S.E."/>
            <person name="Weng J.-K."/>
        </authorList>
    </citation>
    <scope>NUCLEOTIDE SEQUENCE</scope>
    <source>
        <strain evidence="2">TRF0915ILg1</strain>
        <tissue evidence="2">Whole body</tissue>
    </source>
</reference>
<name>A0A8K0G4V0_IGNLU</name>
<dbReference type="Proteomes" id="UP000801492">
    <property type="component" value="Unassembled WGS sequence"/>
</dbReference>
<dbReference type="PANTHER" id="PTHR36159">
    <property type="entry name" value="PROTEIN CBG23766"/>
    <property type="match status" value="1"/>
</dbReference>
<comment type="caution">
    <text evidence="2">The sequence shown here is derived from an EMBL/GenBank/DDBJ whole genome shotgun (WGS) entry which is preliminary data.</text>
</comment>
<evidence type="ECO:0000313" key="2">
    <source>
        <dbReference type="EMBL" id="KAF2886049.1"/>
    </source>
</evidence>
<dbReference type="EMBL" id="VTPC01088825">
    <property type="protein sequence ID" value="KAF2886049.1"/>
    <property type="molecule type" value="Genomic_DNA"/>
</dbReference>
<sequence length="400" mass="46784">MDGRKRKLHNIDNAQRRYETEDDLLNLQKLSYYEVPKLDVFKVPRVDETIAKQDFHSYYPFTLNANNNDTITIEIQSSQIITATSDSYIYIKGTYTPKDATKDFTIVHNAACFFFEEIQYKLGSNHVVDICRQPGITSAIKGSVSYEEQDISALSCTSWNPTNDINFQETFKNNQFACIIPLKHIFGMFEDYTSAIINMSQSLILTRAKSDVNCYKSKDTEVDFKITRISWEVPHVTLGTKADADLSEHLNIQRSLWISFRKWELHELPSLGTSKMQFWRVKNSNQFEKPRWILIALQTKKMDVKDAYPTDFTHANLINLKVYLNTHEFPQQRMNLDFENGDYVVASWNYVRFRESYYGKPPYRCLRDYEEFKSNPVFVIDCNHQPISKKNSGVDIRIDF</sequence>
<proteinExistence type="predicted"/>
<dbReference type="InterPro" id="IPR049512">
    <property type="entry name" value="DJR-like_dom"/>
</dbReference>
<feature type="domain" description="Double jelly roll-like" evidence="1">
    <location>
        <begin position="106"/>
        <end position="400"/>
    </location>
</feature>
<accession>A0A8K0G4V0</accession>
<evidence type="ECO:0000259" key="1">
    <source>
        <dbReference type="Pfam" id="PF21738"/>
    </source>
</evidence>
<dbReference type="AlphaFoldDB" id="A0A8K0G4V0"/>
<dbReference type="PANTHER" id="PTHR36159:SF1">
    <property type="entry name" value="RETROVIRUS-RELATED POL POLYPROTEIN FROM TRANSPOSON 412-LIKE PROTEIN"/>
    <property type="match status" value="1"/>
</dbReference>
<keyword evidence="3" id="KW-1185">Reference proteome</keyword>